<gene>
    <name evidence="1" type="ORF">EI547_10495</name>
</gene>
<evidence type="ECO:0000313" key="1">
    <source>
        <dbReference type="EMBL" id="MBE0463881.1"/>
    </source>
</evidence>
<dbReference type="EMBL" id="RRZB01000023">
    <property type="protein sequence ID" value="MBE0463881.1"/>
    <property type="molecule type" value="Genomic_DNA"/>
</dbReference>
<dbReference type="RefSeq" id="WP_192538417.1">
    <property type="nucleotide sequence ID" value="NZ_RRZB01000023.1"/>
</dbReference>
<evidence type="ECO:0000313" key="2">
    <source>
        <dbReference type="Proteomes" id="UP001645038"/>
    </source>
</evidence>
<sequence length="188" mass="21969">MKINVVGSSGSGKSTLSKQLSHALDVPYIQLDQLFWRANWQGTPDDEFFVALEAALSAAPGGWVLDGNFNRTRDIKWREVDMIIWLDYGFWRVFRQSLCRAIVRIISRKELWPGTGNRESFRKTFMSRDSILWWMLTSWRSNQRRYLADLIDTRYRHIRIVRLTHPREADALVKHLAQSRTGVNTPST</sequence>
<proteinExistence type="predicted"/>
<keyword evidence="1" id="KW-0418">Kinase</keyword>
<keyword evidence="1" id="KW-0808">Transferase</keyword>
<accession>A0ABR9FZ24</accession>
<protein>
    <submittedName>
        <fullName evidence="1">Adenylate kinase</fullName>
    </submittedName>
</protein>
<dbReference type="Proteomes" id="UP001645038">
    <property type="component" value="Unassembled WGS sequence"/>
</dbReference>
<dbReference type="Gene3D" id="3.40.50.300">
    <property type="entry name" value="P-loop containing nucleotide triphosphate hydrolases"/>
    <property type="match status" value="1"/>
</dbReference>
<reference evidence="1 2" key="1">
    <citation type="submission" date="2020-07" db="EMBL/GenBank/DDBJ databases">
        <title>Halophilic bacteria isolated from french cheeses.</title>
        <authorList>
            <person name="Kothe C.I."/>
            <person name="Farah-Kraiem B."/>
            <person name="Renault P."/>
            <person name="Dridi B."/>
        </authorList>
    </citation>
    <scope>NUCLEOTIDE SEQUENCE [LARGE SCALE GENOMIC DNA]</scope>
    <source>
        <strain evidence="1 2">FME20</strain>
    </source>
</reference>
<dbReference type="GO" id="GO:0016301">
    <property type="term" value="F:kinase activity"/>
    <property type="evidence" value="ECO:0007669"/>
    <property type="project" value="UniProtKB-KW"/>
</dbReference>
<name>A0ABR9FZ24_9GAMM</name>
<dbReference type="InterPro" id="IPR052922">
    <property type="entry name" value="Cytidylate_Kinase-2"/>
</dbReference>
<organism evidence="1 2">
    <name type="scientific">Halomonas colorata</name>
    <dbReference type="NCBI Taxonomy" id="2742615"/>
    <lineage>
        <taxon>Bacteria</taxon>
        <taxon>Pseudomonadati</taxon>
        <taxon>Pseudomonadota</taxon>
        <taxon>Gammaproteobacteria</taxon>
        <taxon>Oceanospirillales</taxon>
        <taxon>Halomonadaceae</taxon>
        <taxon>Halomonas</taxon>
    </lineage>
</organism>
<dbReference type="PANTHER" id="PTHR37816">
    <property type="entry name" value="YALI0E33011P"/>
    <property type="match status" value="1"/>
</dbReference>
<comment type="caution">
    <text evidence="1">The sequence shown here is derived from an EMBL/GenBank/DDBJ whole genome shotgun (WGS) entry which is preliminary data.</text>
</comment>
<dbReference type="PANTHER" id="PTHR37816:SF1">
    <property type="entry name" value="TOXIN"/>
    <property type="match status" value="1"/>
</dbReference>
<dbReference type="SUPFAM" id="SSF52540">
    <property type="entry name" value="P-loop containing nucleoside triphosphate hydrolases"/>
    <property type="match status" value="1"/>
</dbReference>
<keyword evidence="2" id="KW-1185">Reference proteome</keyword>
<dbReference type="InterPro" id="IPR027417">
    <property type="entry name" value="P-loop_NTPase"/>
</dbReference>